<evidence type="ECO:0000256" key="2">
    <source>
        <dbReference type="SAM" id="SignalP"/>
    </source>
</evidence>
<dbReference type="STRING" id="34027.SAMN05421829_111169"/>
<dbReference type="PROSITE" id="PS51257">
    <property type="entry name" value="PROKAR_LIPOPROTEIN"/>
    <property type="match status" value="1"/>
</dbReference>
<accession>A0A1N6ZAN5</accession>
<feature type="signal peptide" evidence="2">
    <location>
        <begin position="1"/>
        <end position="24"/>
    </location>
</feature>
<evidence type="ECO:0000313" key="3">
    <source>
        <dbReference type="EMBL" id="SIR23796.1"/>
    </source>
</evidence>
<keyword evidence="4" id="KW-1185">Reference proteome</keyword>
<dbReference type="EMBL" id="FTMD01000011">
    <property type="protein sequence ID" value="SIR23796.1"/>
    <property type="molecule type" value="Genomic_DNA"/>
</dbReference>
<evidence type="ECO:0000256" key="1">
    <source>
        <dbReference type="SAM" id="MobiDB-lite"/>
    </source>
</evidence>
<organism evidence="3 4">
    <name type="scientific">Aromatoleum tolulyticum</name>
    <dbReference type="NCBI Taxonomy" id="34027"/>
    <lineage>
        <taxon>Bacteria</taxon>
        <taxon>Pseudomonadati</taxon>
        <taxon>Pseudomonadota</taxon>
        <taxon>Betaproteobacteria</taxon>
        <taxon>Rhodocyclales</taxon>
        <taxon>Rhodocyclaceae</taxon>
        <taxon>Aromatoleum</taxon>
    </lineage>
</organism>
<dbReference type="Proteomes" id="UP000186819">
    <property type="component" value="Unassembled WGS sequence"/>
</dbReference>
<dbReference type="AlphaFoldDB" id="A0A1N6ZAN5"/>
<gene>
    <name evidence="3" type="ORF">SAMN05421829_111169</name>
</gene>
<sequence length="48" mass="4781">MRRFLTAVFAALVTALLATGTGCATTATDGTQSSAPSRDNMRGGGGGY</sequence>
<keyword evidence="2" id="KW-0732">Signal</keyword>
<name>A0A1N6ZAN5_9RHOO</name>
<feature type="region of interest" description="Disordered" evidence="1">
    <location>
        <begin position="25"/>
        <end position="48"/>
    </location>
</feature>
<feature type="chain" id="PRO_5012998152" evidence="2">
    <location>
        <begin position="25"/>
        <end position="48"/>
    </location>
</feature>
<proteinExistence type="predicted"/>
<evidence type="ECO:0000313" key="4">
    <source>
        <dbReference type="Proteomes" id="UP000186819"/>
    </source>
</evidence>
<reference evidence="4" key="1">
    <citation type="submission" date="2017-01" db="EMBL/GenBank/DDBJ databases">
        <authorList>
            <person name="Varghese N."/>
            <person name="Submissions S."/>
        </authorList>
    </citation>
    <scope>NUCLEOTIDE SEQUENCE [LARGE SCALE GENOMIC DNA]</scope>
    <source>
        <strain evidence="4">ATCC 51758</strain>
    </source>
</reference>
<protein>
    <submittedName>
        <fullName evidence="3">Uncharacterized protein</fullName>
    </submittedName>
</protein>